<evidence type="ECO:0000256" key="3">
    <source>
        <dbReference type="ARBA" id="ARBA00009077"/>
    </source>
</evidence>
<evidence type="ECO:0000256" key="4">
    <source>
        <dbReference type="ARBA" id="ARBA00012085"/>
    </source>
</evidence>
<dbReference type="PANTHER" id="PTHR11808">
    <property type="entry name" value="TRANS-SULFURATION ENZYME FAMILY MEMBER"/>
    <property type="match status" value="1"/>
</dbReference>
<comment type="caution">
    <text evidence="10">The sequence shown here is derived from an EMBL/GenBank/DDBJ whole genome shotgun (WGS) entry which is preliminary data.</text>
</comment>
<evidence type="ECO:0000256" key="1">
    <source>
        <dbReference type="ARBA" id="ARBA00001933"/>
    </source>
</evidence>
<dbReference type="Proteomes" id="UP000663848">
    <property type="component" value="Unassembled WGS sequence"/>
</dbReference>
<dbReference type="Gene3D" id="3.40.640.10">
    <property type="entry name" value="Type I PLP-dependent aspartate aminotransferase-like (Major domain)"/>
    <property type="match status" value="1"/>
</dbReference>
<dbReference type="Pfam" id="PF01053">
    <property type="entry name" value="Cys_Met_Meta_PP"/>
    <property type="match status" value="1"/>
</dbReference>
<keyword evidence="5 8" id="KW-0663">Pyridoxal phosphate</keyword>
<feature type="non-terminal residue" evidence="10">
    <location>
        <position position="53"/>
    </location>
</feature>
<keyword evidence="6" id="KW-0028">Amino-acid biosynthesis</keyword>
<dbReference type="GO" id="GO:0019343">
    <property type="term" value="P:cysteine biosynthetic process via cystathionine"/>
    <property type="evidence" value="ECO:0007669"/>
    <property type="project" value="TreeGrafter"/>
</dbReference>
<comment type="pathway">
    <text evidence="2">Amino-acid biosynthesis; L-cysteine biosynthesis; L-cysteine from L-homocysteine and L-serine: step 2/2.</text>
</comment>
<evidence type="ECO:0000313" key="9">
    <source>
        <dbReference type="EMBL" id="CAF5110172.1"/>
    </source>
</evidence>
<evidence type="ECO:0000256" key="6">
    <source>
        <dbReference type="ARBA" id="ARBA00023192"/>
    </source>
</evidence>
<keyword evidence="6" id="KW-0198">Cysteine biosynthesis</keyword>
<evidence type="ECO:0000256" key="7">
    <source>
        <dbReference type="ARBA" id="ARBA00029853"/>
    </source>
</evidence>
<accession>A0A822G1T7</accession>
<dbReference type="UniPathway" id="UPA00136">
    <property type="reaction ID" value="UER00202"/>
</dbReference>
<dbReference type="GO" id="GO:0019346">
    <property type="term" value="P:transsulfuration"/>
    <property type="evidence" value="ECO:0007669"/>
    <property type="project" value="InterPro"/>
</dbReference>
<dbReference type="InterPro" id="IPR015424">
    <property type="entry name" value="PyrdxlP-dep_Trfase"/>
</dbReference>
<dbReference type="GO" id="GO:0004123">
    <property type="term" value="F:cystathionine gamma-lyase activity"/>
    <property type="evidence" value="ECO:0007669"/>
    <property type="project" value="TreeGrafter"/>
</dbReference>
<dbReference type="InterPro" id="IPR015421">
    <property type="entry name" value="PyrdxlP-dep_Trfase_major"/>
</dbReference>
<dbReference type="EMBL" id="CAJOBR010075119">
    <property type="protein sequence ID" value="CAF5110172.1"/>
    <property type="molecule type" value="Genomic_DNA"/>
</dbReference>
<name>A0A822G1T7_9BILA</name>
<dbReference type="EC" id="4.4.1.1" evidence="4"/>
<evidence type="ECO:0000256" key="5">
    <source>
        <dbReference type="ARBA" id="ARBA00022898"/>
    </source>
</evidence>
<dbReference type="GO" id="GO:0030170">
    <property type="term" value="F:pyridoxal phosphate binding"/>
    <property type="evidence" value="ECO:0007669"/>
    <property type="project" value="InterPro"/>
</dbReference>
<dbReference type="InterPro" id="IPR000277">
    <property type="entry name" value="Cys/Met-Metab_PyrdxlP-dep_enz"/>
</dbReference>
<dbReference type="GO" id="GO:0005737">
    <property type="term" value="C:cytoplasm"/>
    <property type="evidence" value="ECO:0007669"/>
    <property type="project" value="TreeGrafter"/>
</dbReference>
<reference evidence="10" key="1">
    <citation type="submission" date="2021-02" db="EMBL/GenBank/DDBJ databases">
        <authorList>
            <person name="Nowell W R."/>
        </authorList>
    </citation>
    <scope>NUCLEOTIDE SEQUENCE</scope>
</reference>
<dbReference type="EMBL" id="CAJOBR010091089">
    <property type="protein sequence ID" value="CAF5140918.1"/>
    <property type="molecule type" value="Genomic_DNA"/>
</dbReference>
<evidence type="ECO:0000313" key="11">
    <source>
        <dbReference type="Proteomes" id="UP000663848"/>
    </source>
</evidence>
<comment type="cofactor">
    <cofactor evidence="1 8">
        <name>pyridoxal 5'-phosphate</name>
        <dbReference type="ChEBI" id="CHEBI:597326"/>
    </cofactor>
</comment>
<protein>
    <recommendedName>
        <fullName evidence="4">cystathionine gamma-lyase</fullName>
        <ecNumber evidence="4">4.4.1.1</ecNumber>
    </recommendedName>
    <alternativeName>
        <fullName evidence="7">Gamma-cystathionase</fullName>
    </alternativeName>
</protein>
<dbReference type="PANTHER" id="PTHR11808:SF15">
    <property type="entry name" value="CYSTATHIONINE GAMMA-LYASE"/>
    <property type="match status" value="1"/>
</dbReference>
<proteinExistence type="inferred from homology"/>
<comment type="similarity">
    <text evidence="3 8">Belongs to the trans-sulfuration enzymes family.</text>
</comment>
<dbReference type="AlphaFoldDB" id="A0A822G1T7"/>
<sequence length="53" mass="6020">MNGHSDVVMGCLMMNNEEYYKQLSFLQYAIGAVPSPFDCYLVNRGLKTLAVRM</sequence>
<gene>
    <name evidence="9" type="ORF">QYT958_LOCUS45384</name>
    <name evidence="10" type="ORF">QYT958_LOCUS47682</name>
</gene>
<organism evidence="10 11">
    <name type="scientific">Rotaria socialis</name>
    <dbReference type="NCBI Taxonomy" id="392032"/>
    <lineage>
        <taxon>Eukaryota</taxon>
        <taxon>Metazoa</taxon>
        <taxon>Spiralia</taxon>
        <taxon>Gnathifera</taxon>
        <taxon>Rotifera</taxon>
        <taxon>Eurotatoria</taxon>
        <taxon>Bdelloidea</taxon>
        <taxon>Philodinida</taxon>
        <taxon>Philodinidae</taxon>
        <taxon>Rotaria</taxon>
    </lineage>
</organism>
<evidence type="ECO:0000256" key="8">
    <source>
        <dbReference type="RuleBase" id="RU362118"/>
    </source>
</evidence>
<evidence type="ECO:0000313" key="10">
    <source>
        <dbReference type="EMBL" id="CAF5140918.1"/>
    </source>
</evidence>
<dbReference type="SUPFAM" id="SSF53383">
    <property type="entry name" value="PLP-dependent transferases"/>
    <property type="match status" value="1"/>
</dbReference>
<evidence type="ECO:0000256" key="2">
    <source>
        <dbReference type="ARBA" id="ARBA00005038"/>
    </source>
</evidence>